<organism evidence="4">
    <name type="scientific">Lygus hesperus</name>
    <name type="common">Western plant bug</name>
    <dbReference type="NCBI Taxonomy" id="30085"/>
    <lineage>
        <taxon>Eukaryota</taxon>
        <taxon>Metazoa</taxon>
        <taxon>Ecdysozoa</taxon>
        <taxon>Arthropoda</taxon>
        <taxon>Hexapoda</taxon>
        <taxon>Insecta</taxon>
        <taxon>Pterygota</taxon>
        <taxon>Neoptera</taxon>
        <taxon>Paraneoptera</taxon>
        <taxon>Hemiptera</taxon>
        <taxon>Heteroptera</taxon>
        <taxon>Panheteroptera</taxon>
        <taxon>Cimicomorpha</taxon>
        <taxon>Miridae</taxon>
        <taxon>Mirini</taxon>
        <taxon>Lygus</taxon>
    </lineage>
</organism>
<accession>A0A0A9WMG4</accession>
<evidence type="ECO:0000256" key="3">
    <source>
        <dbReference type="ARBA" id="ARBA00022705"/>
    </source>
</evidence>
<gene>
    <name evidence="4" type="primary">dscc1_0</name>
    <name evidence="4" type="ORF">CM83_75987</name>
</gene>
<reference evidence="4" key="2">
    <citation type="submission" date="2014-07" db="EMBL/GenBank/DDBJ databases">
        <authorList>
            <person name="Hull J."/>
        </authorList>
    </citation>
    <scope>NUCLEOTIDE SEQUENCE</scope>
</reference>
<dbReference type="GO" id="GO:0000775">
    <property type="term" value="C:chromosome, centromeric region"/>
    <property type="evidence" value="ECO:0007669"/>
    <property type="project" value="TreeGrafter"/>
</dbReference>
<dbReference type="AlphaFoldDB" id="A0A0A9WMG4"/>
<dbReference type="GO" id="GO:0000785">
    <property type="term" value="C:chromatin"/>
    <property type="evidence" value="ECO:0007669"/>
    <property type="project" value="TreeGrafter"/>
</dbReference>
<name>A0A0A9WMG4_LYGHE</name>
<dbReference type="GO" id="GO:0031390">
    <property type="term" value="C:Ctf18 RFC-like complex"/>
    <property type="evidence" value="ECO:0007669"/>
    <property type="project" value="InterPro"/>
</dbReference>
<protein>
    <recommendedName>
        <fullName evidence="2">Sister chromatid cohesion protein DCC1</fullName>
    </recommendedName>
</protein>
<dbReference type="GO" id="GO:0034088">
    <property type="term" value="P:maintenance of mitotic sister chromatid cohesion"/>
    <property type="evidence" value="ECO:0007669"/>
    <property type="project" value="TreeGrafter"/>
</dbReference>
<evidence type="ECO:0000313" key="4">
    <source>
        <dbReference type="EMBL" id="JAG08989.1"/>
    </source>
</evidence>
<sequence>MEMEGVSELGVEGPYVRSLADVNSVIHHAKLSRSDLKQTSQVLYFSSEFPEYKLFECDGVLLKHLEGGGELHLRGRATDKVVVCTTDQTYDLKGAETSNSLLLVPGLKMAEEVPVADNAKNVEEEEEKGEGGEIEEKRIVGVYGEYFELKKIKPRMGRLRTLLLARPYNGPENEVDVSEEPVDARTYSFSDLLEEVQASEGEIRRHLDELDAVEINGRWRMLDHEYQFRALSFLLNLIEGNSWPADGVPIGETMSTLNGLVPDVILDHICRVYLQPTEDYSEDGDKLYRLDEFKICRFLGESLLKPVDKFNLDDFLKAWSSSVPAGLQTDLKQLDGLALYNDNTNPPVIWYFPESKLPEDLSERFAVLFKERRAWELNQIAPYVSSFATEKQTVNALLTKHARSANVGGRKIYSSRHGK</sequence>
<proteinExistence type="inferred from homology"/>
<evidence type="ECO:0000256" key="1">
    <source>
        <dbReference type="ARBA" id="ARBA00007017"/>
    </source>
</evidence>
<reference evidence="4" key="1">
    <citation type="journal article" date="2014" name="PLoS ONE">
        <title>Transcriptome-Based Identification of ABC Transporters in the Western Tarnished Plant Bug Lygus hesperus.</title>
        <authorList>
            <person name="Hull J.J."/>
            <person name="Chaney K."/>
            <person name="Geib S.M."/>
            <person name="Fabrick J.A."/>
            <person name="Brent C.S."/>
            <person name="Walsh D."/>
            <person name="Lavine L.C."/>
        </authorList>
    </citation>
    <scope>NUCLEOTIDE SEQUENCE</scope>
</reference>
<keyword evidence="3" id="KW-0235">DNA replication</keyword>
<evidence type="ECO:0000256" key="2">
    <source>
        <dbReference type="ARBA" id="ARBA00017682"/>
    </source>
</evidence>
<dbReference type="PANTHER" id="PTHR13395:SF6">
    <property type="entry name" value="SISTER CHROMATID COHESION PROTEIN DCC1"/>
    <property type="match status" value="1"/>
</dbReference>
<dbReference type="Pfam" id="PF09724">
    <property type="entry name" value="Dcc1"/>
    <property type="match status" value="1"/>
</dbReference>
<dbReference type="GO" id="GO:0006260">
    <property type="term" value="P:DNA replication"/>
    <property type="evidence" value="ECO:0007669"/>
    <property type="project" value="UniProtKB-KW"/>
</dbReference>
<comment type="similarity">
    <text evidence="1">Belongs to the DCC1 family.</text>
</comment>
<dbReference type="PANTHER" id="PTHR13395">
    <property type="entry name" value="SISTER CHROMATID COHESION PROTEIN DCC1-RELATED"/>
    <property type="match status" value="1"/>
</dbReference>
<dbReference type="InterPro" id="IPR019128">
    <property type="entry name" value="Dcc1"/>
</dbReference>
<dbReference type="EMBL" id="GBHO01034615">
    <property type="protein sequence ID" value="JAG08989.1"/>
    <property type="molecule type" value="Transcribed_RNA"/>
</dbReference>